<dbReference type="FunFam" id="1.10.287.950:FF:000001">
    <property type="entry name" value="Methyl-accepting chemotaxis sensory transducer"/>
    <property type="match status" value="1"/>
</dbReference>
<comment type="similarity">
    <text evidence="6">Belongs to the methyl-accepting chemotaxis (MCP) protein family.</text>
</comment>
<sequence length="669" mass="71170">MSTKFRSMADKLGSFSLKFWALVLILALAVFAANFFASNYYSARENQARALSSELQVLSQKLANYSKESAAGNADSFAEFKATKERIAEIVATLNKSHNALGAQGALAQVSKTWGTISGNADQILKSEKELVSLSNTANQFNARVPQLSSRLSEVVNAMSDYNAPAQQINLANRQIVLVDRMARRVTEVVAGGEKSVSAADALSRDTAAFSQVLAGLKSGNPDWNVAPVASPAAMNSVVAAEQLFAQAEKEIKAVLDASSNLFEVHQAESAISLDAAVFLEDSENLYKAYDNINLRRAFPNTYITLGSAGAALLSIVFLLLSIFRTQTVQLSKSKETNQQQQQAIMRLLDEIDPLSNGDLTTKATVTEDFTGAIADAINNTVDEMRLLVGTINDTSVQVSSSAQETQATAAQLAEAAEQQALQIESASRQITVIASNIDDVSRRSAESADVAMRSVQIASKGADVVRQTIHGMDNIRGQIQETAKRIKRLGESSQEIGSIIELINDIAEQTNILSLNAAIQAASAGEAGRGFAVVADEVQRLAERASNATKRIETLVQTIQSDTNEAVNSMEQTTAEVVAGARLAEDAGLALGEIETVSGDLSKLIQDISHASKEQSQAAGGITEAMAVIQEITKQTSQGAGHTAESVGNLAKLAADLRRSVANFKLPG</sequence>
<keyword evidence="3 8" id="KW-1133">Transmembrane helix</keyword>
<evidence type="ECO:0000259" key="10">
    <source>
        <dbReference type="PROSITE" id="PS50885"/>
    </source>
</evidence>
<evidence type="ECO:0000256" key="7">
    <source>
        <dbReference type="PROSITE-ProRule" id="PRU00284"/>
    </source>
</evidence>
<dbReference type="InterPro" id="IPR029095">
    <property type="entry name" value="NarX-like_N"/>
</dbReference>
<protein>
    <submittedName>
        <fullName evidence="11">Pilus biogenesis protein</fullName>
    </submittedName>
</protein>
<evidence type="ECO:0000313" key="12">
    <source>
        <dbReference type="Proteomes" id="UP000632858"/>
    </source>
</evidence>
<dbReference type="PANTHER" id="PTHR32089:SF119">
    <property type="entry name" value="METHYL-ACCEPTING CHEMOTAXIS PROTEIN CTPL"/>
    <property type="match status" value="1"/>
</dbReference>
<dbReference type="Pfam" id="PF13675">
    <property type="entry name" value="PilJ"/>
    <property type="match status" value="1"/>
</dbReference>
<evidence type="ECO:0000256" key="2">
    <source>
        <dbReference type="ARBA" id="ARBA00022692"/>
    </source>
</evidence>
<evidence type="ECO:0000256" key="3">
    <source>
        <dbReference type="ARBA" id="ARBA00022989"/>
    </source>
</evidence>
<proteinExistence type="inferred from homology"/>
<feature type="domain" description="Methyl-accepting transducer" evidence="9">
    <location>
        <begin position="395"/>
        <end position="631"/>
    </location>
</feature>
<dbReference type="SMART" id="SM00283">
    <property type="entry name" value="MA"/>
    <property type="match status" value="1"/>
</dbReference>
<organism evidence="11 12">
    <name type="scientific">Arenimonas maotaiensis</name>
    <dbReference type="NCBI Taxonomy" id="1446479"/>
    <lineage>
        <taxon>Bacteria</taxon>
        <taxon>Pseudomonadati</taxon>
        <taxon>Pseudomonadota</taxon>
        <taxon>Gammaproteobacteria</taxon>
        <taxon>Lysobacterales</taxon>
        <taxon>Lysobacteraceae</taxon>
        <taxon>Arenimonas</taxon>
    </lineage>
</organism>
<evidence type="ECO:0000256" key="8">
    <source>
        <dbReference type="SAM" id="Phobius"/>
    </source>
</evidence>
<feature type="transmembrane region" description="Helical" evidence="8">
    <location>
        <begin position="303"/>
        <end position="324"/>
    </location>
</feature>
<dbReference type="RefSeq" id="WP_188448536.1">
    <property type="nucleotide sequence ID" value="NZ_BMFO01000002.1"/>
</dbReference>
<evidence type="ECO:0000256" key="5">
    <source>
        <dbReference type="ARBA" id="ARBA00023224"/>
    </source>
</evidence>
<dbReference type="InterPro" id="IPR003660">
    <property type="entry name" value="HAMP_dom"/>
</dbReference>
<dbReference type="AlphaFoldDB" id="A0A917FMV2"/>
<reference evidence="11" key="1">
    <citation type="journal article" date="2014" name="Int. J. Syst. Evol. Microbiol.">
        <title>Complete genome sequence of Corynebacterium casei LMG S-19264T (=DSM 44701T), isolated from a smear-ripened cheese.</title>
        <authorList>
            <consortium name="US DOE Joint Genome Institute (JGI-PGF)"/>
            <person name="Walter F."/>
            <person name="Albersmeier A."/>
            <person name="Kalinowski J."/>
            <person name="Ruckert C."/>
        </authorList>
    </citation>
    <scope>NUCLEOTIDE SEQUENCE</scope>
    <source>
        <strain evidence="11">CGMCC 1.12726</strain>
    </source>
</reference>
<dbReference type="InterPro" id="IPR004089">
    <property type="entry name" value="MCPsignal_dom"/>
</dbReference>
<evidence type="ECO:0000259" key="9">
    <source>
        <dbReference type="PROSITE" id="PS50111"/>
    </source>
</evidence>
<name>A0A917FMV2_9GAMM</name>
<comment type="subcellular location">
    <subcellularLocation>
        <location evidence="1">Membrane</location>
        <topology evidence="1">Multi-pass membrane protein</topology>
    </subcellularLocation>
</comment>
<evidence type="ECO:0000313" key="11">
    <source>
        <dbReference type="EMBL" id="GGF90492.1"/>
    </source>
</evidence>
<dbReference type="Proteomes" id="UP000632858">
    <property type="component" value="Unassembled WGS sequence"/>
</dbReference>
<dbReference type="GO" id="GO:0006935">
    <property type="term" value="P:chemotaxis"/>
    <property type="evidence" value="ECO:0007669"/>
    <property type="project" value="UniProtKB-ARBA"/>
</dbReference>
<reference evidence="11" key="2">
    <citation type="submission" date="2020-09" db="EMBL/GenBank/DDBJ databases">
        <authorList>
            <person name="Sun Q."/>
            <person name="Zhou Y."/>
        </authorList>
    </citation>
    <scope>NUCLEOTIDE SEQUENCE</scope>
    <source>
        <strain evidence="11">CGMCC 1.12726</strain>
    </source>
</reference>
<dbReference type="CDD" id="cd11386">
    <property type="entry name" value="MCP_signal"/>
    <property type="match status" value="1"/>
</dbReference>
<dbReference type="SUPFAM" id="SSF58104">
    <property type="entry name" value="Methyl-accepting chemotaxis protein (MCP) signaling domain"/>
    <property type="match status" value="1"/>
</dbReference>
<keyword evidence="5 7" id="KW-0807">Transducer</keyword>
<dbReference type="Gene3D" id="1.10.287.950">
    <property type="entry name" value="Methyl-accepting chemotaxis protein"/>
    <property type="match status" value="1"/>
</dbReference>
<accession>A0A917FMV2</accession>
<dbReference type="PROSITE" id="PS50885">
    <property type="entry name" value="HAMP"/>
    <property type="match status" value="1"/>
</dbReference>
<gene>
    <name evidence="11" type="primary">pilJ</name>
    <name evidence="11" type="ORF">GCM10010960_10500</name>
</gene>
<dbReference type="Pfam" id="PF00015">
    <property type="entry name" value="MCPsignal"/>
    <property type="match status" value="1"/>
</dbReference>
<comment type="caution">
    <text evidence="11">The sequence shown here is derived from an EMBL/GenBank/DDBJ whole genome shotgun (WGS) entry which is preliminary data.</text>
</comment>
<keyword evidence="12" id="KW-1185">Reference proteome</keyword>
<dbReference type="PROSITE" id="PS50111">
    <property type="entry name" value="CHEMOTAXIS_TRANSDUC_2"/>
    <property type="match status" value="1"/>
</dbReference>
<dbReference type="GO" id="GO:0016020">
    <property type="term" value="C:membrane"/>
    <property type="evidence" value="ECO:0007669"/>
    <property type="project" value="UniProtKB-SubCell"/>
</dbReference>
<evidence type="ECO:0000256" key="1">
    <source>
        <dbReference type="ARBA" id="ARBA00004141"/>
    </source>
</evidence>
<evidence type="ECO:0000256" key="4">
    <source>
        <dbReference type="ARBA" id="ARBA00023136"/>
    </source>
</evidence>
<dbReference type="EMBL" id="BMFO01000002">
    <property type="protein sequence ID" value="GGF90492.1"/>
    <property type="molecule type" value="Genomic_DNA"/>
</dbReference>
<feature type="domain" description="HAMP" evidence="10">
    <location>
        <begin position="339"/>
        <end position="390"/>
    </location>
</feature>
<dbReference type="PANTHER" id="PTHR32089">
    <property type="entry name" value="METHYL-ACCEPTING CHEMOTAXIS PROTEIN MCPB"/>
    <property type="match status" value="1"/>
</dbReference>
<evidence type="ECO:0000256" key="6">
    <source>
        <dbReference type="ARBA" id="ARBA00029447"/>
    </source>
</evidence>
<keyword evidence="4 8" id="KW-0472">Membrane</keyword>
<dbReference type="GO" id="GO:0007165">
    <property type="term" value="P:signal transduction"/>
    <property type="evidence" value="ECO:0007669"/>
    <property type="project" value="UniProtKB-KW"/>
</dbReference>
<keyword evidence="2 8" id="KW-0812">Transmembrane</keyword>